<evidence type="ECO:0000313" key="11">
    <source>
        <dbReference type="EMBL" id="PWZ45350.1"/>
    </source>
</evidence>
<evidence type="ECO:0000259" key="10">
    <source>
        <dbReference type="PROSITE" id="PS50811"/>
    </source>
</evidence>
<evidence type="ECO:0000256" key="9">
    <source>
        <dbReference type="SAM" id="MobiDB-lite"/>
    </source>
</evidence>
<comment type="caution">
    <text evidence="11">The sequence shown here is derived from an EMBL/GenBank/DDBJ whole genome shotgun (WGS) entry which is preliminary data.</text>
</comment>
<dbReference type="Gene3D" id="2.20.25.80">
    <property type="entry name" value="WRKY domain"/>
    <property type="match status" value="1"/>
</dbReference>
<feature type="compositionally biased region" description="Pro residues" evidence="9">
    <location>
        <begin position="762"/>
        <end position="772"/>
    </location>
</feature>
<evidence type="ECO:0000256" key="7">
    <source>
        <dbReference type="ARBA" id="ARBA00023242"/>
    </source>
</evidence>
<dbReference type="SMART" id="SM00774">
    <property type="entry name" value="WRKY"/>
    <property type="match status" value="1"/>
</dbReference>
<feature type="repeat" description="PPR" evidence="8">
    <location>
        <begin position="84"/>
        <end position="118"/>
    </location>
</feature>
<dbReference type="GO" id="GO:0009451">
    <property type="term" value="P:RNA modification"/>
    <property type="evidence" value="ECO:0007669"/>
    <property type="project" value="InterPro"/>
</dbReference>
<keyword evidence="6" id="KW-0804">Transcription</keyword>
<evidence type="ECO:0000256" key="4">
    <source>
        <dbReference type="ARBA" id="ARBA00023015"/>
    </source>
</evidence>
<dbReference type="PANTHER" id="PTHR47926">
    <property type="entry name" value="PENTATRICOPEPTIDE REPEAT-CONTAINING PROTEIN"/>
    <property type="match status" value="1"/>
</dbReference>
<evidence type="ECO:0000256" key="3">
    <source>
        <dbReference type="ARBA" id="ARBA00022946"/>
    </source>
</evidence>
<dbReference type="InterPro" id="IPR002885">
    <property type="entry name" value="PPR_rpt"/>
</dbReference>
<organism evidence="11">
    <name type="scientific">Zea mays</name>
    <name type="common">Maize</name>
    <dbReference type="NCBI Taxonomy" id="4577"/>
    <lineage>
        <taxon>Eukaryota</taxon>
        <taxon>Viridiplantae</taxon>
        <taxon>Streptophyta</taxon>
        <taxon>Embryophyta</taxon>
        <taxon>Tracheophyta</taxon>
        <taxon>Spermatophyta</taxon>
        <taxon>Magnoliopsida</taxon>
        <taxon>Liliopsida</taxon>
        <taxon>Poales</taxon>
        <taxon>Poaceae</taxon>
        <taxon>PACMAD clade</taxon>
        <taxon>Panicoideae</taxon>
        <taxon>Andropogonodae</taxon>
        <taxon>Andropogoneae</taxon>
        <taxon>Tripsacinae</taxon>
        <taxon>Zea</taxon>
    </lineage>
</organism>
<dbReference type="GO" id="GO:0003723">
    <property type="term" value="F:RNA binding"/>
    <property type="evidence" value="ECO:0007669"/>
    <property type="project" value="InterPro"/>
</dbReference>
<dbReference type="Pfam" id="PF03106">
    <property type="entry name" value="WRKY"/>
    <property type="match status" value="1"/>
</dbReference>
<dbReference type="InterPro" id="IPR011990">
    <property type="entry name" value="TPR-like_helical_dom_sf"/>
</dbReference>
<dbReference type="InterPro" id="IPR046960">
    <property type="entry name" value="PPR_At4g14850-like_plant"/>
</dbReference>
<sequence length="1010" mass="108938">MPLPPHACSARAGFLATATFSHLYQLCTSAGRSALTTGQAAHARMLVSGFVPTTFVSNCLLQMYARCGGTAHARGVFDTMPHRDTVSWNTMLTAYVHAGDTDTAASLFDMMPDPDIVSWNTLISGYCQRGMFQNSVGQSMEMSRRGVAFDRTTLAVLLKACGGLDDLALGVQIHALAVKMGLETDVRAGSALVDMYGKCRSLDDALRFFHGMGERNSVSWGAAIAGCVQNEQYARGMELFVQMQRLGLGVSQPAYASAFRSCAAMPCLSTARQLHAHAIKNVFSSDRVVGTAIVDVYAKAGNLVDARRAFIGLPHHNVETCNAMMVGLVRTGLGAEAMQLFRFMTRSGVGFDVISLSGVFSACAEVKGYFQGLQVHCLAVKSGFNVDVCVRNAILDLYGKCKALVEAYLVFQEMEQRDSVSWNAIIAALEQNECYEDTIAHLNEMLRSGMEPDDFTYGSVLKACAGLQSLEYGLVVHGKAIKSGLGLDAFVSSTVVDMYCKCGVITEAQKLHDRIGGQELVSWNSIISGFSLTKQSEEAQKFFSEMLDMGVKPDHFTYATVLDTCANLATIELGKQIHGQIIKQEMLGDEYISSTLVDMYAKCGNMPDSLLMFEKARKLDFVSWNAMICGYALHGQGLEALEMFERMQRANVVPNHATFVAVLRACSHVGSCAGLAMALVLGRDEELLAQLHALLKFLPPPASSPAPAAAPVKVESIMGTSGGGRRRRRRLGSKRDRDDDYDDSEAEAQKHGEEPAAAQPHYCPPPPPPPPCKRTRRRKNKKKRQQSKCLVTTVPDFDGYQWRKYGQKQIEGAMYPRSYYRCIQSAKQGCQAKRTVQRNDDDGATAPPEYTVVYVAEHTCTANDDALEAPPVILETTTSVVVRAPAAHTDPVVVVVPATATTSAAAAASACSTTVTTGTESPAISGDDVACCWSSSGSSSSGYSYADDSCCCCCCDGLLAAVVHGGCGGSWAPGPADSVSVPSFRLQEMEDLTGPIRSPVHVVPRAWLDR</sequence>
<dbReference type="ExpressionAtlas" id="A0A3L6GA90">
    <property type="expression patterns" value="baseline and differential"/>
</dbReference>
<evidence type="ECO:0000256" key="6">
    <source>
        <dbReference type="ARBA" id="ARBA00023163"/>
    </source>
</evidence>
<reference evidence="11" key="1">
    <citation type="journal article" date="2018" name="Nat. Genet.">
        <title>Extensive intraspecific gene order and gene structural variations between Mo17 and other maize genomes.</title>
        <authorList>
            <person name="Sun S."/>
            <person name="Zhou Y."/>
            <person name="Chen J."/>
            <person name="Shi J."/>
            <person name="Zhao H."/>
            <person name="Zhao H."/>
            <person name="Song W."/>
            <person name="Zhang M."/>
            <person name="Cui Y."/>
            <person name="Dong X."/>
            <person name="Liu H."/>
            <person name="Ma X."/>
            <person name="Jiao Y."/>
            <person name="Wang B."/>
            <person name="Wei X."/>
            <person name="Stein J.C."/>
            <person name="Glaubitz J.C."/>
            <person name="Lu F."/>
            <person name="Yu G."/>
            <person name="Liang C."/>
            <person name="Fengler K."/>
            <person name="Li B."/>
            <person name="Rafalski A."/>
            <person name="Schnable P.S."/>
            <person name="Ware D.H."/>
            <person name="Buckler E.S."/>
            <person name="Lai J."/>
        </authorList>
    </citation>
    <scope>NUCLEOTIDE SEQUENCE [LARGE SCALE GENOMIC DNA]</scope>
    <source>
        <tissue evidence="11">Seedling</tissue>
    </source>
</reference>
<feature type="domain" description="WRKY" evidence="10">
    <location>
        <begin position="798"/>
        <end position="851"/>
    </location>
</feature>
<feature type="repeat" description="PPR" evidence="8">
    <location>
        <begin position="519"/>
        <end position="553"/>
    </location>
</feature>
<keyword evidence="7" id="KW-0539">Nucleus</keyword>
<dbReference type="AlphaFoldDB" id="A0A3L6GA90"/>
<comment type="subcellular location">
    <subcellularLocation>
        <location evidence="1">Nucleus</location>
    </subcellularLocation>
</comment>
<feature type="compositionally biased region" description="Basic residues" evidence="9">
    <location>
        <begin position="773"/>
        <end position="786"/>
    </location>
</feature>
<dbReference type="FunFam" id="1.25.40.10:FF:000643">
    <property type="entry name" value="Pentatricopeptide repeat-containing protein"/>
    <property type="match status" value="1"/>
</dbReference>
<feature type="repeat" description="PPR" evidence="8">
    <location>
        <begin position="216"/>
        <end position="250"/>
    </location>
</feature>
<keyword evidence="4" id="KW-0805">Transcription regulation</keyword>
<dbReference type="Gene3D" id="1.25.40.10">
    <property type="entry name" value="Tetratricopeptide repeat domain"/>
    <property type="match status" value="6"/>
</dbReference>
<dbReference type="FunFam" id="1.25.40.10:FF:000031">
    <property type="entry name" value="Pentatricopeptide repeat-containing protein mitochondrial"/>
    <property type="match status" value="1"/>
</dbReference>
<gene>
    <name evidence="11" type="primary">PCMP-E90</name>
    <name evidence="11" type="ORF">Zm00014a_001202</name>
</gene>
<dbReference type="NCBIfam" id="TIGR00756">
    <property type="entry name" value="PPR"/>
    <property type="match status" value="4"/>
</dbReference>
<dbReference type="Pfam" id="PF01535">
    <property type="entry name" value="PPR"/>
    <property type="match status" value="6"/>
</dbReference>
<dbReference type="FunFam" id="1.25.40.10:FF:000669">
    <property type="entry name" value="Pentatricopeptide repeat-containing protein At4g33990"/>
    <property type="match status" value="1"/>
</dbReference>
<dbReference type="InterPro" id="IPR003657">
    <property type="entry name" value="WRKY_dom"/>
</dbReference>
<name>A0A3L6GA90_MAIZE</name>
<evidence type="ECO:0000256" key="1">
    <source>
        <dbReference type="ARBA" id="ARBA00004123"/>
    </source>
</evidence>
<evidence type="ECO:0000256" key="5">
    <source>
        <dbReference type="ARBA" id="ARBA00023125"/>
    </source>
</evidence>
<dbReference type="FunFam" id="1.25.40.10:FF:000670">
    <property type="entry name" value="Pentatricopeptide repeat-containing protein"/>
    <property type="match status" value="1"/>
</dbReference>
<evidence type="ECO:0000256" key="2">
    <source>
        <dbReference type="ARBA" id="ARBA00022737"/>
    </source>
</evidence>
<dbReference type="PANTHER" id="PTHR47926:SF406">
    <property type="entry name" value="REPEAT (PPR) SUPERFAMILY PROTEIN, PUTATIVE-RELATED"/>
    <property type="match status" value="1"/>
</dbReference>
<accession>A0A3L6GA90</accession>
<dbReference type="Pfam" id="PF13041">
    <property type="entry name" value="PPR_2"/>
    <property type="match status" value="4"/>
</dbReference>
<keyword evidence="5" id="KW-0238">DNA-binding</keyword>
<protein>
    <submittedName>
        <fullName evidence="11">Pentatricopeptide repeat-containing protein</fullName>
    </submittedName>
</protein>
<dbReference type="EMBL" id="NCVQ01000002">
    <property type="protein sequence ID" value="PWZ45350.1"/>
    <property type="molecule type" value="Genomic_DNA"/>
</dbReference>
<dbReference type="PROSITE" id="PS50811">
    <property type="entry name" value="WRKY"/>
    <property type="match status" value="1"/>
</dbReference>
<keyword evidence="2" id="KW-0677">Repeat</keyword>
<keyword evidence="3" id="KW-0809">Transit peptide</keyword>
<feature type="region of interest" description="Disordered" evidence="9">
    <location>
        <begin position="704"/>
        <end position="789"/>
    </location>
</feature>
<dbReference type="InterPro" id="IPR036576">
    <property type="entry name" value="WRKY_dom_sf"/>
</dbReference>
<dbReference type="GO" id="GO:0043565">
    <property type="term" value="F:sequence-specific DNA binding"/>
    <property type="evidence" value="ECO:0007669"/>
    <property type="project" value="InterPro"/>
</dbReference>
<dbReference type="GO" id="GO:0005634">
    <property type="term" value="C:nucleus"/>
    <property type="evidence" value="ECO:0007669"/>
    <property type="project" value="UniProtKB-SubCell"/>
</dbReference>
<dbReference type="PROSITE" id="PS51375">
    <property type="entry name" value="PPR"/>
    <property type="match status" value="6"/>
</dbReference>
<feature type="repeat" description="PPR" evidence="8">
    <location>
        <begin position="620"/>
        <end position="654"/>
    </location>
</feature>
<dbReference type="FunFam" id="1.25.40.10:FF:000780">
    <property type="entry name" value="Pentatricopeptide repeat-containing protein isoform A"/>
    <property type="match status" value="1"/>
</dbReference>
<dbReference type="GO" id="GO:0003700">
    <property type="term" value="F:DNA-binding transcription factor activity"/>
    <property type="evidence" value="ECO:0007669"/>
    <property type="project" value="InterPro"/>
</dbReference>
<feature type="repeat" description="PPR" evidence="8">
    <location>
        <begin position="317"/>
        <end position="351"/>
    </location>
</feature>
<proteinExistence type="predicted"/>
<feature type="repeat" description="PPR" evidence="8">
    <location>
        <begin position="418"/>
        <end position="452"/>
    </location>
</feature>
<dbReference type="Proteomes" id="UP000251960">
    <property type="component" value="Chromosome 10"/>
</dbReference>
<evidence type="ECO:0000256" key="8">
    <source>
        <dbReference type="PROSITE-ProRule" id="PRU00708"/>
    </source>
</evidence>
<dbReference type="SUPFAM" id="SSF118290">
    <property type="entry name" value="WRKY DNA-binding domain"/>
    <property type="match status" value="1"/>
</dbReference>